<name>A0A4Y7JI97_PAPSO</name>
<dbReference type="EMBL" id="CM010719">
    <property type="protein sequence ID" value="RZC60477.1"/>
    <property type="molecule type" value="Genomic_DNA"/>
</dbReference>
<organism evidence="2 3">
    <name type="scientific">Papaver somniferum</name>
    <name type="common">Opium poppy</name>
    <dbReference type="NCBI Taxonomy" id="3469"/>
    <lineage>
        <taxon>Eukaryota</taxon>
        <taxon>Viridiplantae</taxon>
        <taxon>Streptophyta</taxon>
        <taxon>Embryophyta</taxon>
        <taxon>Tracheophyta</taxon>
        <taxon>Spermatophyta</taxon>
        <taxon>Magnoliopsida</taxon>
        <taxon>Ranunculales</taxon>
        <taxon>Papaveraceae</taxon>
        <taxon>Papaveroideae</taxon>
        <taxon>Papaver</taxon>
    </lineage>
</organism>
<feature type="domain" description="Tubulin binding cofactor C-like" evidence="1">
    <location>
        <begin position="143"/>
        <end position="204"/>
    </location>
</feature>
<dbReference type="InterPro" id="IPR027684">
    <property type="entry name" value="TBCC"/>
</dbReference>
<evidence type="ECO:0000313" key="2">
    <source>
        <dbReference type="EMBL" id="RZC60477.1"/>
    </source>
</evidence>
<evidence type="ECO:0000259" key="1">
    <source>
        <dbReference type="Pfam" id="PF07986"/>
    </source>
</evidence>
<dbReference type="AlphaFoldDB" id="A0A4Y7JI97"/>
<dbReference type="Gramene" id="RZC60477">
    <property type="protein sequence ID" value="RZC60477"/>
    <property type="gene ID" value="C5167_022228"/>
</dbReference>
<dbReference type="Gene3D" id="2.160.20.70">
    <property type="match status" value="1"/>
</dbReference>
<dbReference type="InterPro" id="IPR012945">
    <property type="entry name" value="Tubulin-bd_cofactor_C_dom"/>
</dbReference>
<dbReference type="STRING" id="3469.A0A4Y7JI97"/>
<keyword evidence="3" id="KW-1185">Reference proteome</keyword>
<evidence type="ECO:0000313" key="3">
    <source>
        <dbReference type="Proteomes" id="UP000316621"/>
    </source>
</evidence>
<dbReference type="GO" id="GO:0007021">
    <property type="term" value="P:tubulin complex assembly"/>
    <property type="evidence" value="ECO:0007669"/>
    <property type="project" value="TreeGrafter"/>
</dbReference>
<dbReference type="Pfam" id="PF07986">
    <property type="entry name" value="TBCC"/>
    <property type="match status" value="1"/>
</dbReference>
<gene>
    <name evidence="2" type="ORF">C5167_022228</name>
</gene>
<reference evidence="2 3" key="1">
    <citation type="journal article" date="2018" name="Science">
        <title>The opium poppy genome and morphinan production.</title>
        <authorList>
            <person name="Guo L."/>
            <person name="Winzer T."/>
            <person name="Yang X."/>
            <person name="Li Y."/>
            <person name="Ning Z."/>
            <person name="He Z."/>
            <person name="Teodor R."/>
            <person name="Lu Y."/>
            <person name="Bowser T.A."/>
            <person name="Graham I.A."/>
            <person name="Ye K."/>
        </authorList>
    </citation>
    <scope>NUCLEOTIDE SEQUENCE [LARGE SCALE GENOMIC DNA]</scope>
    <source>
        <strain evidence="3">cv. HN1</strain>
        <tissue evidence="2">Leaves</tissue>
    </source>
</reference>
<dbReference type="InterPro" id="IPR016098">
    <property type="entry name" value="CAP/MinC_C"/>
</dbReference>
<proteinExistence type="predicted"/>
<accession>A0A4Y7JI97</accession>
<sequence>MLQSLNASQISSNPSHVSPIQMIYLLSIQLCIFRSISRIQTEFYLVTDSVSKLTLKSNLGKLSNLFPELEKLVPELNSRKREYWIITEEDRNKLAALKKDQSDVVGTESENSGLEKEGVILLREFKRGGIVSCGLLVYDGISELRIYHAKETDYHLQVCCRPMIEDCNPVRFAPYLFCYKGIGKDLTDRSLYEETGNWENVDDFKWLRAVRTPNWSTIPDEERVNAVNISNLNFSSHEFFSLLFQDVVSLRSLEAAVVVLVSRNPIIRVDVKEEITKDRGESEEDVYEDGDADVSYFNGYSVEEKEVKAKGVLKFFGALHNSRVTNSAI</sequence>
<dbReference type="GO" id="GO:0007023">
    <property type="term" value="P:post-chaperonin tubulin folding pathway"/>
    <property type="evidence" value="ECO:0007669"/>
    <property type="project" value="InterPro"/>
</dbReference>
<dbReference type="Proteomes" id="UP000316621">
    <property type="component" value="Chromosome 5"/>
</dbReference>
<dbReference type="PANTHER" id="PTHR15139">
    <property type="entry name" value="TUBULIN FOLDING COFACTOR C"/>
    <property type="match status" value="1"/>
</dbReference>
<protein>
    <recommendedName>
        <fullName evidence="1">Tubulin binding cofactor C-like domain-containing protein</fullName>
    </recommendedName>
</protein>
<dbReference type="PANTHER" id="PTHR15139:SF0">
    <property type="entry name" value="TUBULIN-SPECIFIC CHAPERONE C"/>
    <property type="match status" value="1"/>
</dbReference>
<dbReference type="GO" id="GO:0005737">
    <property type="term" value="C:cytoplasm"/>
    <property type="evidence" value="ECO:0007669"/>
    <property type="project" value="TreeGrafter"/>
</dbReference>